<organism evidence="2 3">
    <name type="scientific">Sclerotinia sclerotiorum (strain ATCC 18683 / 1980 / Ss-1)</name>
    <name type="common">White mold</name>
    <name type="synonym">Whetzelinia sclerotiorum</name>
    <dbReference type="NCBI Taxonomy" id="665079"/>
    <lineage>
        <taxon>Eukaryota</taxon>
        <taxon>Fungi</taxon>
        <taxon>Dikarya</taxon>
        <taxon>Ascomycota</taxon>
        <taxon>Pezizomycotina</taxon>
        <taxon>Leotiomycetes</taxon>
        <taxon>Helotiales</taxon>
        <taxon>Sclerotiniaceae</taxon>
        <taxon>Sclerotinia</taxon>
    </lineage>
</organism>
<accession>A7ERZ6</accession>
<keyword evidence="3" id="KW-1185">Reference proteome</keyword>
<dbReference type="KEGG" id="ssl:SS1G_08101"/>
<keyword evidence="1" id="KW-0812">Transmembrane</keyword>
<keyword evidence="1" id="KW-1133">Transmembrane helix</keyword>
<dbReference type="AlphaFoldDB" id="A7ERZ6"/>
<dbReference type="Proteomes" id="UP000001312">
    <property type="component" value="Unassembled WGS sequence"/>
</dbReference>
<dbReference type="RefSeq" id="XP_001591474.1">
    <property type="nucleotide sequence ID" value="XM_001591424.1"/>
</dbReference>
<feature type="transmembrane region" description="Helical" evidence="1">
    <location>
        <begin position="36"/>
        <end position="56"/>
    </location>
</feature>
<protein>
    <submittedName>
        <fullName evidence="2">Uncharacterized protein</fullName>
    </submittedName>
</protein>
<dbReference type="EMBL" id="CH476630">
    <property type="protein sequence ID" value="EDN92238.1"/>
    <property type="molecule type" value="Genomic_DNA"/>
</dbReference>
<evidence type="ECO:0000313" key="3">
    <source>
        <dbReference type="Proteomes" id="UP000001312"/>
    </source>
</evidence>
<dbReference type="InParanoid" id="A7ERZ6"/>
<evidence type="ECO:0000313" key="2">
    <source>
        <dbReference type="EMBL" id="EDN92238.1"/>
    </source>
</evidence>
<reference evidence="3" key="1">
    <citation type="journal article" date="2011" name="PLoS Genet.">
        <title>Genomic analysis of the necrotrophic fungal pathogens Sclerotinia sclerotiorum and Botrytis cinerea.</title>
        <authorList>
            <person name="Amselem J."/>
            <person name="Cuomo C.A."/>
            <person name="van Kan J.A."/>
            <person name="Viaud M."/>
            <person name="Benito E.P."/>
            <person name="Couloux A."/>
            <person name="Coutinho P.M."/>
            <person name="de Vries R.P."/>
            <person name="Dyer P.S."/>
            <person name="Fillinger S."/>
            <person name="Fournier E."/>
            <person name="Gout L."/>
            <person name="Hahn M."/>
            <person name="Kohn L."/>
            <person name="Lapalu N."/>
            <person name="Plummer K.M."/>
            <person name="Pradier J.M."/>
            <person name="Quevillon E."/>
            <person name="Sharon A."/>
            <person name="Simon A."/>
            <person name="ten Have A."/>
            <person name="Tudzynski B."/>
            <person name="Tudzynski P."/>
            <person name="Wincker P."/>
            <person name="Andrew M."/>
            <person name="Anthouard V."/>
            <person name="Beever R.E."/>
            <person name="Beffa R."/>
            <person name="Benoit I."/>
            <person name="Bouzid O."/>
            <person name="Brault B."/>
            <person name="Chen Z."/>
            <person name="Choquer M."/>
            <person name="Collemare J."/>
            <person name="Cotton P."/>
            <person name="Danchin E.G."/>
            <person name="Da Silva C."/>
            <person name="Gautier A."/>
            <person name="Giraud C."/>
            <person name="Giraud T."/>
            <person name="Gonzalez C."/>
            <person name="Grossetete S."/>
            <person name="Guldener U."/>
            <person name="Henrissat B."/>
            <person name="Howlett B.J."/>
            <person name="Kodira C."/>
            <person name="Kretschmer M."/>
            <person name="Lappartient A."/>
            <person name="Leroch M."/>
            <person name="Levis C."/>
            <person name="Mauceli E."/>
            <person name="Neuveglise C."/>
            <person name="Oeser B."/>
            <person name="Pearson M."/>
            <person name="Poulain J."/>
            <person name="Poussereau N."/>
            <person name="Quesneville H."/>
            <person name="Rascle C."/>
            <person name="Schumacher J."/>
            <person name="Segurens B."/>
            <person name="Sexton A."/>
            <person name="Silva E."/>
            <person name="Sirven C."/>
            <person name="Soanes D.M."/>
            <person name="Talbot N.J."/>
            <person name="Templeton M."/>
            <person name="Yandava C."/>
            <person name="Yarden O."/>
            <person name="Zeng Q."/>
            <person name="Rollins J.A."/>
            <person name="Lebrun M.H."/>
            <person name="Dickman M."/>
        </authorList>
    </citation>
    <scope>NUCLEOTIDE SEQUENCE [LARGE SCALE GENOMIC DNA]</scope>
    <source>
        <strain evidence="3">ATCC 18683 / 1980 / Ss-1</strain>
    </source>
</reference>
<proteinExistence type="predicted"/>
<dbReference type="GeneID" id="5487572"/>
<evidence type="ECO:0000256" key="1">
    <source>
        <dbReference type="SAM" id="Phobius"/>
    </source>
</evidence>
<sequence>MAIVDNLLVCFLTDKGSSGKQTESIGVNKNSVTLSGISGIILEMLCMFGNLLAFTLKSIKVEVSEMSDVMSL</sequence>
<keyword evidence="1" id="KW-0472">Membrane</keyword>
<gene>
    <name evidence="2" type="ORF">SS1G_08101</name>
</gene>
<name>A7ERZ6_SCLS1</name>